<evidence type="ECO:0000313" key="1">
    <source>
        <dbReference type="EMBL" id="OIW20934.1"/>
    </source>
</evidence>
<protein>
    <submittedName>
        <fullName evidence="1">Uncharacterized protein</fullName>
    </submittedName>
</protein>
<gene>
    <name evidence="1" type="ORF">TanjilG_25774</name>
</gene>
<dbReference type="EMBL" id="MLAU01016735">
    <property type="protein sequence ID" value="OIW20934.1"/>
    <property type="molecule type" value="Genomic_DNA"/>
</dbReference>
<sequence length="113" mass="12640">MKGLKSLEKSSLLFGDGDFTMGEVVVVFLTEASSVHGDGGKRREPPILLWPREKLYHEGQMQFECFVVSSMKLSLPKLRYLKQAIVDKNPVVANAAIVSALVAFIYSRRILKL</sequence>
<name>A0A394DCS6_LUPAN</name>
<dbReference type="AlphaFoldDB" id="A0A394DCS6"/>
<comment type="caution">
    <text evidence="1">The sequence shown here is derived from an EMBL/GenBank/DDBJ whole genome shotgun (WGS) entry which is preliminary data.</text>
</comment>
<keyword evidence="2" id="KW-1185">Reference proteome</keyword>
<dbReference type="Proteomes" id="UP000188354">
    <property type="component" value="Unassembled WGS sequence"/>
</dbReference>
<organism evidence="1 2">
    <name type="scientific">Lupinus angustifolius</name>
    <name type="common">Narrow-leaved blue lupine</name>
    <dbReference type="NCBI Taxonomy" id="3871"/>
    <lineage>
        <taxon>Eukaryota</taxon>
        <taxon>Viridiplantae</taxon>
        <taxon>Streptophyta</taxon>
        <taxon>Embryophyta</taxon>
        <taxon>Tracheophyta</taxon>
        <taxon>Spermatophyta</taxon>
        <taxon>Magnoliopsida</taxon>
        <taxon>eudicotyledons</taxon>
        <taxon>Gunneridae</taxon>
        <taxon>Pentapetalae</taxon>
        <taxon>rosids</taxon>
        <taxon>fabids</taxon>
        <taxon>Fabales</taxon>
        <taxon>Fabaceae</taxon>
        <taxon>Papilionoideae</taxon>
        <taxon>50 kb inversion clade</taxon>
        <taxon>genistoids sensu lato</taxon>
        <taxon>core genistoids</taxon>
        <taxon>Genisteae</taxon>
        <taxon>Lupinus</taxon>
    </lineage>
</organism>
<evidence type="ECO:0000313" key="2">
    <source>
        <dbReference type="Proteomes" id="UP000188354"/>
    </source>
</evidence>
<dbReference type="Gramene" id="OIW20934">
    <property type="protein sequence ID" value="OIW20934"/>
    <property type="gene ID" value="TanjilG_25774"/>
</dbReference>
<proteinExistence type="predicted"/>
<reference evidence="1 2" key="1">
    <citation type="journal article" date="2017" name="Plant Biotechnol. J.">
        <title>A comprehensive draft genome sequence for lupin (Lupinus angustifolius), an emerging health food: insights into plant-microbe interactions and legume evolution.</title>
        <authorList>
            <person name="Hane J.K."/>
            <person name="Ming Y."/>
            <person name="Kamphuis L.G."/>
            <person name="Nelson M.N."/>
            <person name="Garg G."/>
            <person name="Atkins C.A."/>
            <person name="Bayer P.E."/>
            <person name="Bravo A."/>
            <person name="Bringans S."/>
            <person name="Cannon S."/>
            <person name="Edwards D."/>
            <person name="Foley R."/>
            <person name="Gao L.L."/>
            <person name="Harrison M.J."/>
            <person name="Huang W."/>
            <person name="Hurgobin B."/>
            <person name="Li S."/>
            <person name="Liu C.W."/>
            <person name="McGrath A."/>
            <person name="Morahan G."/>
            <person name="Murray J."/>
            <person name="Weller J."/>
            <person name="Jian J."/>
            <person name="Singh K.B."/>
        </authorList>
    </citation>
    <scope>NUCLEOTIDE SEQUENCE [LARGE SCALE GENOMIC DNA]</scope>
    <source>
        <strain evidence="2">cv. Tanjil</strain>
        <tissue evidence="1">Whole plant</tissue>
    </source>
</reference>
<accession>A0A394DCS6</accession>